<proteinExistence type="predicted"/>
<feature type="domain" description="Knr4/Smi1-like" evidence="1">
    <location>
        <begin position="138"/>
        <end position="273"/>
    </location>
</feature>
<dbReference type="Proteomes" id="UP001596512">
    <property type="component" value="Unassembled WGS sequence"/>
</dbReference>
<keyword evidence="3" id="KW-1185">Reference proteome</keyword>
<comment type="caution">
    <text evidence="2">The sequence shown here is derived from an EMBL/GenBank/DDBJ whole genome shotgun (WGS) entry which is preliminary data.</text>
</comment>
<dbReference type="InterPro" id="IPR051873">
    <property type="entry name" value="KNR4/SMI1_regulator"/>
</dbReference>
<sequence>MADEPPRGGAWFCGGPSTDAWTYHPLHRPHRAQLIAALDATLRGPDDNGPLALEVLLHADGTAEFGHSFAFSSITPPTLVLDPDYACPGHHQAPVPDTARPTGAPTDPAVLSTVEALVREFIEHYQRVKGRVPEFGAPVDEADLAAAETRLGLRLPDDLRALYRVVGDDRGETGLLGRYAHFPLASLDAGAWEWQTSPFEQDVVFDPDQPGAVRRAFGSASWVVVASDPGGEGIAVDLDPGPEGRYGQLITNGQDTDGQVRLVAESVTALLTGVVGALRAGEVDPDFDADHSRLVVVDTTPYPDPIIESHNRPGDLHELFAEHDPGAVQHLYLNDADVLDLRALSAAPRLRALSVNRAGRVELWLPETVESLFLDAREVDLPRITAHPALWDLTLSGMRVQVRDLPPVERVDLSGADVVDVEALADLDIRVLTLSLEQWDVLRAAGRLPKRVAAVRIAGNVRLPHAVAWKDWLGERHAG</sequence>
<dbReference type="PANTHER" id="PTHR47432:SF1">
    <property type="entry name" value="CELL WALL ASSEMBLY REGULATOR SMI1"/>
    <property type="match status" value="1"/>
</dbReference>
<evidence type="ECO:0000259" key="1">
    <source>
        <dbReference type="SMART" id="SM00860"/>
    </source>
</evidence>
<dbReference type="SMART" id="SM00860">
    <property type="entry name" value="SMI1_KNR4"/>
    <property type="match status" value="1"/>
</dbReference>
<protein>
    <submittedName>
        <fullName evidence="2">SMI1/KNR4 family protein</fullName>
    </submittedName>
</protein>
<dbReference type="Pfam" id="PF09346">
    <property type="entry name" value="SMI1_KNR4"/>
    <property type="match status" value="1"/>
</dbReference>
<dbReference type="InterPro" id="IPR018958">
    <property type="entry name" value="Knr4/Smi1-like_dom"/>
</dbReference>
<organism evidence="2 3">
    <name type="scientific">Actinokineospora soli</name>
    <dbReference type="NCBI Taxonomy" id="1048753"/>
    <lineage>
        <taxon>Bacteria</taxon>
        <taxon>Bacillati</taxon>
        <taxon>Actinomycetota</taxon>
        <taxon>Actinomycetes</taxon>
        <taxon>Pseudonocardiales</taxon>
        <taxon>Pseudonocardiaceae</taxon>
        <taxon>Actinokineospora</taxon>
    </lineage>
</organism>
<evidence type="ECO:0000313" key="2">
    <source>
        <dbReference type="EMBL" id="MFC7613405.1"/>
    </source>
</evidence>
<dbReference type="EMBL" id="JBHTEY010000004">
    <property type="protein sequence ID" value="MFC7613405.1"/>
    <property type="molecule type" value="Genomic_DNA"/>
</dbReference>
<reference evidence="3" key="1">
    <citation type="journal article" date="2019" name="Int. J. Syst. Evol. Microbiol.">
        <title>The Global Catalogue of Microorganisms (GCM) 10K type strain sequencing project: providing services to taxonomists for standard genome sequencing and annotation.</title>
        <authorList>
            <consortium name="The Broad Institute Genomics Platform"/>
            <consortium name="The Broad Institute Genome Sequencing Center for Infectious Disease"/>
            <person name="Wu L."/>
            <person name="Ma J."/>
        </authorList>
    </citation>
    <scope>NUCLEOTIDE SEQUENCE [LARGE SCALE GENOMIC DNA]</scope>
    <source>
        <strain evidence="3">JCM 17695</strain>
    </source>
</reference>
<name>A0ABW2TK51_9PSEU</name>
<accession>A0ABW2TK51</accession>
<dbReference type="InterPro" id="IPR037883">
    <property type="entry name" value="Knr4/Smi1-like_sf"/>
</dbReference>
<gene>
    <name evidence="2" type="ORF">ACFQV2_07105</name>
</gene>
<dbReference type="PANTHER" id="PTHR47432">
    <property type="entry name" value="CELL WALL ASSEMBLY REGULATOR SMI1"/>
    <property type="match status" value="1"/>
</dbReference>
<dbReference type="SUPFAM" id="SSF160631">
    <property type="entry name" value="SMI1/KNR4-like"/>
    <property type="match status" value="1"/>
</dbReference>
<evidence type="ECO:0000313" key="3">
    <source>
        <dbReference type="Proteomes" id="UP001596512"/>
    </source>
</evidence>